<dbReference type="CDD" id="cd05992">
    <property type="entry name" value="PB1"/>
    <property type="match status" value="1"/>
</dbReference>
<reference evidence="4" key="1">
    <citation type="journal article" date="2019" name="Nat. Commun.">
        <title>Expansion of phycobilisome linker gene families in mesophilic red algae.</title>
        <authorList>
            <person name="Lee J."/>
            <person name="Kim D."/>
            <person name="Bhattacharya D."/>
            <person name="Yoon H.S."/>
        </authorList>
    </citation>
    <scope>NUCLEOTIDE SEQUENCE [LARGE SCALE GENOMIC DNA]</scope>
    <source>
        <strain evidence="4">CCMP 1328</strain>
    </source>
</reference>
<dbReference type="SUPFAM" id="SSF54277">
    <property type="entry name" value="CAD &amp; PB1 domains"/>
    <property type="match status" value="1"/>
</dbReference>
<feature type="region of interest" description="Disordered" evidence="1">
    <location>
        <begin position="129"/>
        <end position="158"/>
    </location>
</feature>
<organism evidence="3 4">
    <name type="scientific">Porphyridium purpureum</name>
    <name type="common">Red alga</name>
    <name type="synonym">Porphyridium cruentum</name>
    <dbReference type="NCBI Taxonomy" id="35688"/>
    <lineage>
        <taxon>Eukaryota</taxon>
        <taxon>Rhodophyta</taxon>
        <taxon>Bangiophyceae</taxon>
        <taxon>Porphyridiales</taxon>
        <taxon>Porphyridiaceae</taxon>
        <taxon>Porphyridium</taxon>
    </lineage>
</organism>
<accession>A0A5J4YY34</accession>
<name>A0A5J4YY34_PORPP</name>
<dbReference type="Proteomes" id="UP000324585">
    <property type="component" value="Unassembled WGS sequence"/>
</dbReference>
<dbReference type="SMART" id="SM00666">
    <property type="entry name" value="PB1"/>
    <property type="match status" value="1"/>
</dbReference>
<dbReference type="EMBL" id="VRMN01000003">
    <property type="protein sequence ID" value="KAA8495614.1"/>
    <property type="molecule type" value="Genomic_DNA"/>
</dbReference>
<gene>
    <name evidence="3" type="ORF">FVE85_1769</name>
</gene>
<comment type="caution">
    <text evidence="3">The sequence shown here is derived from an EMBL/GenBank/DDBJ whole genome shotgun (WGS) entry which is preliminary data.</text>
</comment>
<sequence length="471" mass="51565">MDQKPGQHFDVKISYKGELRRVDFWCAFKIDGSSDDVIGLSTSNFNGLKTLVPKLFGTNQYGTGPGDGPKKFMYEDDDGDMISVSSETEMSKALSLGWLRSSGYRLPRLKFFVYDTNEEQIPRVTQGLENPLSGIAGSPPIRSPWKTSSSQSMTQSGLSRDLLTGASDRADGTRLTLQVVEQRRLREDMLSSVAFPTKVDILTPPTSAGNTNESFDGATEGPSEKISRLVSRRQQMADRMAHESLSRLFCRPTEPQDVLDVAAALRQIQRQGIPHQVRGACSLQDTTRADQSSKSKHGSIMPAPSQPEGAQIRSKRQRSESSSYSRARPTMSSDGQHKIVDTISVQPCLVTGRASRGEAQADPVAGRDGHKLLISRRELALRRETRITAFSSAALATGSKMRLLQQLVAAPVEDEPNTIQQRNGHSYIAALRESAALNLLTFDSPSSTAQSPAGDDQRRKSGQPSTKHQTN</sequence>
<keyword evidence="4" id="KW-1185">Reference proteome</keyword>
<feature type="region of interest" description="Disordered" evidence="1">
    <location>
        <begin position="442"/>
        <end position="471"/>
    </location>
</feature>
<evidence type="ECO:0000259" key="2">
    <source>
        <dbReference type="SMART" id="SM00666"/>
    </source>
</evidence>
<proteinExistence type="predicted"/>
<evidence type="ECO:0000256" key="1">
    <source>
        <dbReference type="SAM" id="MobiDB-lite"/>
    </source>
</evidence>
<feature type="compositionally biased region" description="Low complexity" evidence="1">
    <location>
        <begin position="147"/>
        <end position="156"/>
    </location>
</feature>
<feature type="region of interest" description="Disordered" evidence="1">
    <location>
        <begin position="276"/>
        <end position="339"/>
    </location>
</feature>
<evidence type="ECO:0000313" key="3">
    <source>
        <dbReference type="EMBL" id="KAA8495614.1"/>
    </source>
</evidence>
<protein>
    <recommendedName>
        <fullName evidence="2">PB1 domain-containing protein</fullName>
    </recommendedName>
</protein>
<dbReference type="InterPro" id="IPR000270">
    <property type="entry name" value="PB1_dom"/>
</dbReference>
<feature type="compositionally biased region" description="Polar residues" evidence="1">
    <location>
        <begin position="462"/>
        <end position="471"/>
    </location>
</feature>
<feature type="domain" description="PB1" evidence="2">
    <location>
        <begin position="8"/>
        <end position="116"/>
    </location>
</feature>
<feature type="region of interest" description="Disordered" evidence="1">
    <location>
        <begin position="204"/>
        <end position="224"/>
    </location>
</feature>
<evidence type="ECO:0000313" key="4">
    <source>
        <dbReference type="Proteomes" id="UP000324585"/>
    </source>
</evidence>
<dbReference type="AlphaFoldDB" id="A0A5J4YY34"/>
<feature type="compositionally biased region" description="Polar residues" evidence="1">
    <location>
        <begin position="442"/>
        <end position="451"/>
    </location>
</feature>
<feature type="compositionally biased region" description="Polar residues" evidence="1">
    <location>
        <begin position="204"/>
        <end position="214"/>
    </location>
</feature>